<evidence type="ECO:0000259" key="11">
    <source>
        <dbReference type="PROSITE" id="PS52029"/>
    </source>
</evidence>
<evidence type="ECO:0000256" key="8">
    <source>
        <dbReference type="ARBA" id="ARBA00023316"/>
    </source>
</evidence>
<accession>A0A1Z4JP03</accession>
<feature type="active site" description="Nucleophile" evidence="9">
    <location>
        <position position="144"/>
    </location>
</feature>
<name>A0A1Z4JP03_LEPBY</name>
<evidence type="ECO:0000313" key="12">
    <source>
        <dbReference type="EMBL" id="BAY58430.1"/>
    </source>
</evidence>
<dbReference type="Pfam" id="PF03734">
    <property type="entry name" value="YkuD"/>
    <property type="match status" value="1"/>
</dbReference>
<dbReference type="GO" id="GO:0071555">
    <property type="term" value="P:cell wall organization"/>
    <property type="evidence" value="ECO:0007669"/>
    <property type="project" value="UniProtKB-UniRule"/>
</dbReference>
<comment type="similarity">
    <text evidence="2">Belongs to the YkuD family.</text>
</comment>
<dbReference type="InterPro" id="IPR005490">
    <property type="entry name" value="LD_TPept_cat_dom"/>
</dbReference>
<dbReference type="InterPro" id="IPR050979">
    <property type="entry name" value="LD-transpeptidase"/>
</dbReference>
<keyword evidence="8 9" id="KW-0961">Cell wall biogenesis/degradation</keyword>
<keyword evidence="7 9" id="KW-0573">Peptidoglycan synthesis</keyword>
<dbReference type="GO" id="GO:0071972">
    <property type="term" value="F:peptidoglycan L,D-transpeptidase activity"/>
    <property type="evidence" value="ECO:0007669"/>
    <property type="project" value="TreeGrafter"/>
</dbReference>
<dbReference type="PANTHER" id="PTHR30582">
    <property type="entry name" value="L,D-TRANSPEPTIDASE"/>
    <property type="match status" value="1"/>
</dbReference>
<reference evidence="12 13" key="1">
    <citation type="submission" date="2017-06" db="EMBL/GenBank/DDBJ databases">
        <title>Genome sequencing of cyanobaciteial culture collection at National Institute for Environmental Studies (NIES).</title>
        <authorList>
            <person name="Hirose Y."/>
            <person name="Shimura Y."/>
            <person name="Fujisawa T."/>
            <person name="Nakamura Y."/>
            <person name="Kawachi M."/>
        </authorList>
    </citation>
    <scope>NUCLEOTIDE SEQUENCE [LARGE SCALE GENOMIC DNA]</scope>
    <source>
        <strain evidence="12 13">NIES-2135</strain>
    </source>
</reference>
<keyword evidence="5" id="KW-0378">Hydrolase</keyword>
<feature type="active site" description="Proton donor/acceptor" evidence="9">
    <location>
        <position position="128"/>
    </location>
</feature>
<proteinExistence type="inferred from homology"/>
<evidence type="ECO:0000256" key="1">
    <source>
        <dbReference type="ARBA" id="ARBA00004752"/>
    </source>
</evidence>
<dbReference type="InterPro" id="IPR038063">
    <property type="entry name" value="Transpep_catalytic_dom"/>
</dbReference>
<evidence type="ECO:0000256" key="5">
    <source>
        <dbReference type="ARBA" id="ARBA00022801"/>
    </source>
</evidence>
<feature type="domain" description="L,D-TPase catalytic" evidence="11">
    <location>
        <begin position="43"/>
        <end position="168"/>
    </location>
</feature>
<dbReference type="GO" id="GO:0018104">
    <property type="term" value="P:peptidoglycan-protein cross-linking"/>
    <property type="evidence" value="ECO:0007669"/>
    <property type="project" value="TreeGrafter"/>
</dbReference>
<evidence type="ECO:0000256" key="2">
    <source>
        <dbReference type="ARBA" id="ARBA00005992"/>
    </source>
</evidence>
<feature type="chain" id="PRO_5011116342" evidence="10">
    <location>
        <begin position="19"/>
        <end position="169"/>
    </location>
</feature>
<organism evidence="12 13">
    <name type="scientific">Leptolyngbya boryana NIES-2135</name>
    <dbReference type="NCBI Taxonomy" id="1973484"/>
    <lineage>
        <taxon>Bacteria</taxon>
        <taxon>Bacillati</taxon>
        <taxon>Cyanobacteriota</taxon>
        <taxon>Cyanophyceae</taxon>
        <taxon>Leptolyngbyales</taxon>
        <taxon>Leptolyngbyaceae</taxon>
        <taxon>Leptolyngbya group</taxon>
        <taxon>Leptolyngbya</taxon>
    </lineage>
</organism>
<dbReference type="AlphaFoldDB" id="A0A1Z4JP03"/>
<sequence>MKWILVLVSSLTIGGAIADMTPVRADWRETAEIVLSEPQPSLMRVVVRTKARRVYVYEGNVITASFAIAVGKKGWETPPGQYQVFSKEVNPVFKNFKTGNVIRPGADNPLGVRWIGFWTDGKTQLGFHGTNQPELIGQAVSHGCIRMKNKDVVALFEKVSIGTPVIVEP</sequence>
<dbReference type="Proteomes" id="UP000217895">
    <property type="component" value="Chromosome"/>
</dbReference>
<dbReference type="Gene3D" id="2.40.440.10">
    <property type="entry name" value="L,D-transpeptidase catalytic domain-like"/>
    <property type="match status" value="1"/>
</dbReference>
<dbReference type="SUPFAM" id="SSF141523">
    <property type="entry name" value="L,D-transpeptidase catalytic domain-like"/>
    <property type="match status" value="1"/>
</dbReference>
<keyword evidence="4" id="KW-0808">Transferase</keyword>
<keyword evidence="13" id="KW-1185">Reference proteome</keyword>
<dbReference type="PROSITE" id="PS52029">
    <property type="entry name" value="LD_TPASE"/>
    <property type="match status" value="1"/>
</dbReference>
<evidence type="ECO:0000256" key="7">
    <source>
        <dbReference type="ARBA" id="ARBA00022984"/>
    </source>
</evidence>
<protein>
    <submittedName>
        <fullName evidence="12">ErfK/YbiS/YcfS/YnhG family protein</fullName>
    </submittedName>
</protein>
<evidence type="ECO:0000256" key="6">
    <source>
        <dbReference type="ARBA" id="ARBA00022960"/>
    </source>
</evidence>
<evidence type="ECO:0000256" key="10">
    <source>
        <dbReference type="SAM" id="SignalP"/>
    </source>
</evidence>
<dbReference type="EMBL" id="AP018203">
    <property type="protein sequence ID" value="BAY58430.1"/>
    <property type="molecule type" value="Genomic_DNA"/>
</dbReference>
<dbReference type="PANTHER" id="PTHR30582:SF24">
    <property type="entry name" value="L,D-TRANSPEPTIDASE ERFK_SRFK-RELATED"/>
    <property type="match status" value="1"/>
</dbReference>
<keyword evidence="10" id="KW-0732">Signal</keyword>
<gene>
    <name evidence="12" type="ORF">NIES2135_53030</name>
</gene>
<dbReference type="GO" id="GO:0016757">
    <property type="term" value="F:glycosyltransferase activity"/>
    <property type="evidence" value="ECO:0007669"/>
    <property type="project" value="UniProtKB-KW"/>
</dbReference>
<dbReference type="GO" id="GO:0005576">
    <property type="term" value="C:extracellular region"/>
    <property type="evidence" value="ECO:0007669"/>
    <property type="project" value="TreeGrafter"/>
</dbReference>
<feature type="signal peptide" evidence="10">
    <location>
        <begin position="1"/>
        <end position="18"/>
    </location>
</feature>
<keyword evidence="3" id="KW-0328">Glycosyltransferase</keyword>
<comment type="pathway">
    <text evidence="1 9">Cell wall biogenesis; peptidoglycan biosynthesis.</text>
</comment>
<dbReference type="CDD" id="cd16913">
    <property type="entry name" value="YkuD_like"/>
    <property type="match status" value="1"/>
</dbReference>
<evidence type="ECO:0000256" key="3">
    <source>
        <dbReference type="ARBA" id="ARBA00022676"/>
    </source>
</evidence>
<keyword evidence="6 9" id="KW-0133">Cell shape</keyword>
<evidence type="ECO:0000313" key="13">
    <source>
        <dbReference type="Proteomes" id="UP000217895"/>
    </source>
</evidence>
<dbReference type="UniPathway" id="UPA00219"/>
<evidence type="ECO:0000256" key="9">
    <source>
        <dbReference type="PROSITE-ProRule" id="PRU01373"/>
    </source>
</evidence>
<dbReference type="GO" id="GO:0008360">
    <property type="term" value="P:regulation of cell shape"/>
    <property type="evidence" value="ECO:0007669"/>
    <property type="project" value="UniProtKB-UniRule"/>
</dbReference>
<evidence type="ECO:0000256" key="4">
    <source>
        <dbReference type="ARBA" id="ARBA00022679"/>
    </source>
</evidence>